<reference evidence="2" key="1">
    <citation type="submission" date="2016-11" db="UniProtKB">
        <authorList>
            <consortium name="WormBaseParasite"/>
        </authorList>
    </citation>
    <scope>IDENTIFICATION</scope>
</reference>
<dbReference type="Proteomes" id="UP000095281">
    <property type="component" value="Unplaced"/>
</dbReference>
<dbReference type="WBParaSite" id="MhA1_Contig1636.frz3.gene9">
    <property type="protein sequence ID" value="MhA1_Contig1636.frz3.gene9"/>
    <property type="gene ID" value="MhA1_Contig1636.frz3.gene9"/>
</dbReference>
<sequence length="114" mass="13546">MDNKINLENILWNNNDIFGCGLVYPPTNNKISKEFPYVFFTQNGQKIGKAILLKENFDDFKPYIRVFRCSVETNFGNDLEAKPFVYDFTKHTHYVYDISKHKQTHYTDSDIYIF</sequence>
<protein>
    <submittedName>
        <fullName evidence="2">SPRY domain-containing protein</fullName>
    </submittedName>
</protein>
<dbReference type="AlphaFoldDB" id="A0A1I8B9V8"/>
<dbReference type="InterPro" id="IPR043136">
    <property type="entry name" value="B30.2/SPRY_sf"/>
</dbReference>
<evidence type="ECO:0000313" key="2">
    <source>
        <dbReference type="WBParaSite" id="MhA1_Contig1636.frz3.gene9"/>
    </source>
</evidence>
<evidence type="ECO:0000313" key="1">
    <source>
        <dbReference type="Proteomes" id="UP000095281"/>
    </source>
</evidence>
<accession>A0A1I8B9V8</accession>
<dbReference type="Gene3D" id="2.60.120.920">
    <property type="match status" value="1"/>
</dbReference>
<name>A0A1I8B9V8_MELHA</name>
<proteinExistence type="predicted"/>
<keyword evidence="1" id="KW-1185">Reference proteome</keyword>
<organism evidence="1 2">
    <name type="scientific">Meloidogyne hapla</name>
    <name type="common">Root-knot nematode worm</name>
    <dbReference type="NCBI Taxonomy" id="6305"/>
    <lineage>
        <taxon>Eukaryota</taxon>
        <taxon>Metazoa</taxon>
        <taxon>Ecdysozoa</taxon>
        <taxon>Nematoda</taxon>
        <taxon>Chromadorea</taxon>
        <taxon>Rhabditida</taxon>
        <taxon>Tylenchina</taxon>
        <taxon>Tylenchomorpha</taxon>
        <taxon>Tylenchoidea</taxon>
        <taxon>Meloidogynidae</taxon>
        <taxon>Meloidogyninae</taxon>
        <taxon>Meloidogyne</taxon>
    </lineage>
</organism>